<dbReference type="InterPro" id="IPR035985">
    <property type="entry name" value="Ubiquitin-activating_enz"/>
</dbReference>
<evidence type="ECO:0000256" key="7">
    <source>
        <dbReference type="ARBA" id="ARBA00022840"/>
    </source>
</evidence>
<dbReference type="Proteomes" id="UP000824469">
    <property type="component" value="Unassembled WGS sequence"/>
</dbReference>
<dbReference type="GO" id="GO:0005524">
    <property type="term" value="F:ATP binding"/>
    <property type="evidence" value="ECO:0007669"/>
    <property type="project" value="UniProtKB-KW"/>
</dbReference>
<evidence type="ECO:0000256" key="1">
    <source>
        <dbReference type="ARBA" id="ARBA00005339"/>
    </source>
</evidence>
<sequence>VGMTKTDAAVQTLASINPDVLLESYTLNITTVKGFEKFIESLTNQLFESTTDKRSGVDLVLSCVDNYEARMVVNQACNELNQTWMESGVSEDAVSGHIQLLIPGETACFACAPPLVVASGVDERTLKREGVCAASLPTTMGVVAGLLVQNTLKYLLHFGQVSKYLGYNALKDYFPTMEMLPNPQCFNSACQERQQEYIQNKPARDAAAKAREKVGEAAAYNLPVHEDNEWNISILDDDKLEVAIDCSVSDDLHLPCGLVHELPKAEERMVVSEEESLMLH</sequence>
<evidence type="ECO:0000256" key="5">
    <source>
        <dbReference type="ARBA" id="ARBA00022786"/>
    </source>
</evidence>
<dbReference type="Gene3D" id="3.40.50.720">
    <property type="entry name" value="NAD(P)-binding Rossmann-like Domain"/>
    <property type="match status" value="1"/>
</dbReference>
<evidence type="ECO:0000256" key="4">
    <source>
        <dbReference type="ARBA" id="ARBA00022741"/>
    </source>
</evidence>
<accession>A0AA38GAH4</accession>
<evidence type="ECO:0000256" key="6">
    <source>
        <dbReference type="ARBA" id="ARBA00022833"/>
    </source>
</evidence>
<dbReference type="Pfam" id="PF00899">
    <property type="entry name" value="ThiF"/>
    <property type="match status" value="1"/>
</dbReference>
<dbReference type="GO" id="GO:0046872">
    <property type="term" value="F:metal ion binding"/>
    <property type="evidence" value="ECO:0007669"/>
    <property type="project" value="UniProtKB-KW"/>
</dbReference>
<organism evidence="9 10">
    <name type="scientific">Taxus chinensis</name>
    <name type="common">Chinese yew</name>
    <name type="synonym">Taxus wallichiana var. chinensis</name>
    <dbReference type="NCBI Taxonomy" id="29808"/>
    <lineage>
        <taxon>Eukaryota</taxon>
        <taxon>Viridiplantae</taxon>
        <taxon>Streptophyta</taxon>
        <taxon>Embryophyta</taxon>
        <taxon>Tracheophyta</taxon>
        <taxon>Spermatophyta</taxon>
        <taxon>Pinopsida</taxon>
        <taxon>Pinidae</taxon>
        <taxon>Conifers II</taxon>
        <taxon>Cupressales</taxon>
        <taxon>Taxaceae</taxon>
        <taxon>Taxus</taxon>
    </lineage>
</organism>
<comment type="similarity">
    <text evidence="1">Belongs to the ubiquitin-activating E1 family. UBA5 subfamily.</text>
</comment>
<proteinExistence type="inferred from homology"/>
<dbReference type="GO" id="GO:0071566">
    <property type="term" value="F:UFM1 activating enzyme activity"/>
    <property type="evidence" value="ECO:0007669"/>
    <property type="project" value="TreeGrafter"/>
</dbReference>
<keyword evidence="4" id="KW-0547">Nucleotide-binding</keyword>
<feature type="domain" description="THIF-type NAD/FAD binding fold" evidence="8">
    <location>
        <begin position="1"/>
        <end position="185"/>
    </location>
</feature>
<evidence type="ECO:0000313" key="10">
    <source>
        <dbReference type="Proteomes" id="UP000824469"/>
    </source>
</evidence>
<feature type="non-terminal residue" evidence="9">
    <location>
        <position position="1"/>
    </location>
</feature>
<reference evidence="9 10" key="1">
    <citation type="journal article" date="2021" name="Nat. Plants">
        <title>The Taxus genome provides insights into paclitaxel biosynthesis.</title>
        <authorList>
            <person name="Xiong X."/>
            <person name="Gou J."/>
            <person name="Liao Q."/>
            <person name="Li Y."/>
            <person name="Zhou Q."/>
            <person name="Bi G."/>
            <person name="Li C."/>
            <person name="Du R."/>
            <person name="Wang X."/>
            <person name="Sun T."/>
            <person name="Guo L."/>
            <person name="Liang H."/>
            <person name="Lu P."/>
            <person name="Wu Y."/>
            <person name="Zhang Z."/>
            <person name="Ro D.K."/>
            <person name="Shang Y."/>
            <person name="Huang S."/>
            <person name="Yan J."/>
        </authorList>
    </citation>
    <scope>NUCLEOTIDE SEQUENCE [LARGE SCALE GENOMIC DNA]</scope>
    <source>
        <strain evidence="9">Ta-2019</strain>
    </source>
</reference>
<keyword evidence="6" id="KW-0862">Zinc</keyword>
<evidence type="ECO:0000259" key="8">
    <source>
        <dbReference type="Pfam" id="PF00899"/>
    </source>
</evidence>
<name>A0AA38GAH4_TAXCH</name>
<dbReference type="SUPFAM" id="SSF69572">
    <property type="entry name" value="Activating enzymes of the ubiquitin-like proteins"/>
    <property type="match status" value="1"/>
</dbReference>
<comment type="caution">
    <text evidence="9">The sequence shown here is derived from an EMBL/GenBank/DDBJ whole genome shotgun (WGS) entry which is preliminary data.</text>
</comment>
<evidence type="ECO:0000313" key="9">
    <source>
        <dbReference type="EMBL" id="KAH9318422.1"/>
    </source>
</evidence>
<keyword evidence="5" id="KW-0833">Ubl conjugation pathway</keyword>
<dbReference type="EMBL" id="JAHRHJ020000004">
    <property type="protein sequence ID" value="KAH9318422.1"/>
    <property type="molecule type" value="Genomic_DNA"/>
</dbReference>
<dbReference type="PANTHER" id="PTHR10953:SF9">
    <property type="entry name" value="UBIQUITIN-LIKE MODIFIER-ACTIVATING ENZYME 5"/>
    <property type="match status" value="1"/>
</dbReference>
<dbReference type="PANTHER" id="PTHR10953">
    <property type="entry name" value="UBIQUITIN-ACTIVATING ENZYME E1"/>
    <property type="match status" value="1"/>
</dbReference>
<keyword evidence="7" id="KW-0067">ATP-binding</keyword>
<feature type="non-terminal residue" evidence="9">
    <location>
        <position position="280"/>
    </location>
</feature>
<dbReference type="InterPro" id="IPR000594">
    <property type="entry name" value="ThiF_NAD_FAD-bd"/>
</dbReference>
<protein>
    <recommendedName>
        <fullName evidence="2">Ubiquitin-like modifier-activating enzyme 5</fullName>
    </recommendedName>
</protein>
<dbReference type="AlphaFoldDB" id="A0AA38GAH4"/>
<keyword evidence="3" id="KW-0479">Metal-binding</keyword>
<dbReference type="GO" id="GO:0071569">
    <property type="term" value="P:protein ufmylation"/>
    <property type="evidence" value="ECO:0007669"/>
    <property type="project" value="TreeGrafter"/>
</dbReference>
<dbReference type="GO" id="GO:0005829">
    <property type="term" value="C:cytosol"/>
    <property type="evidence" value="ECO:0007669"/>
    <property type="project" value="TreeGrafter"/>
</dbReference>
<gene>
    <name evidence="9" type="ORF">KI387_020191</name>
</gene>
<evidence type="ECO:0000256" key="2">
    <source>
        <dbReference type="ARBA" id="ARBA00016279"/>
    </source>
</evidence>
<keyword evidence="10" id="KW-1185">Reference proteome</keyword>
<dbReference type="InterPro" id="IPR045886">
    <property type="entry name" value="ThiF/MoeB/HesA"/>
</dbReference>
<evidence type="ECO:0000256" key="3">
    <source>
        <dbReference type="ARBA" id="ARBA00022723"/>
    </source>
</evidence>